<organism evidence="2 3">
    <name type="scientific">Enhygromyxa salina</name>
    <dbReference type="NCBI Taxonomy" id="215803"/>
    <lineage>
        <taxon>Bacteria</taxon>
        <taxon>Pseudomonadati</taxon>
        <taxon>Myxococcota</taxon>
        <taxon>Polyangia</taxon>
        <taxon>Nannocystales</taxon>
        <taxon>Nannocystaceae</taxon>
        <taxon>Enhygromyxa</taxon>
    </lineage>
</organism>
<protein>
    <submittedName>
        <fullName evidence="2">Uncharacterized protein</fullName>
    </submittedName>
</protein>
<keyword evidence="1" id="KW-0472">Membrane</keyword>
<proteinExistence type="predicted"/>
<keyword evidence="1" id="KW-1133">Transmembrane helix</keyword>
<comment type="caution">
    <text evidence="2">The sequence shown here is derived from an EMBL/GenBank/DDBJ whole genome shotgun (WGS) entry which is preliminary data.</text>
</comment>
<dbReference type="AlphaFoldDB" id="A0A0C2CUI3"/>
<name>A0A0C2CUI3_9BACT</name>
<evidence type="ECO:0000313" key="2">
    <source>
        <dbReference type="EMBL" id="KIG11562.1"/>
    </source>
</evidence>
<reference evidence="2 3" key="1">
    <citation type="submission" date="2014-12" db="EMBL/GenBank/DDBJ databases">
        <title>Genome assembly of Enhygromyxa salina DSM 15201.</title>
        <authorList>
            <person name="Sharma G."/>
            <person name="Subramanian S."/>
        </authorList>
    </citation>
    <scope>NUCLEOTIDE SEQUENCE [LARGE SCALE GENOMIC DNA]</scope>
    <source>
        <strain evidence="2 3">DSM 15201</strain>
    </source>
</reference>
<dbReference type="Proteomes" id="UP000031599">
    <property type="component" value="Unassembled WGS sequence"/>
</dbReference>
<evidence type="ECO:0000313" key="3">
    <source>
        <dbReference type="Proteomes" id="UP000031599"/>
    </source>
</evidence>
<feature type="transmembrane region" description="Helical" evidence="1">
    <location>
        <begin position="43"/>
        <end position="61"/>
    </location>
</feature>
<evidence type="ECO:0000256" key="1">
    <source>
        <dbReference type="SAM" id="Phobius"/>
    </source>
</evidence>
<feature type="transmembrane region" description="Helical" evidence="1">
    <location>
        <begin position="150"/>
        <end position="169"/>
    </location>
</feature>
<accession>A0A0C2CUI3</accession>
<sequence length="180" mass="19680">MFVVGFALVLSAASLPVVGRWLRDHTIGPLPANRSLGLALEGIANAIDFLGVLFIGGAVFSSQMAKFVQDKAVDYEHAMTTAFGADSYEISVEIDASVARIDDLIDRAAWAGFGRTVWDGWKEARRLYYLIFDLPGHYGRYAWTMVVTRFPGGFFGLLAFLTFGSSAALKTAKLWVDMGL</sequence>
<keyword evidence="1" id="KW-0812">Transmembrane</keyword>
<dbReference type="EMBL" id="JMCC02000239">
    <property type="protein sequence ID" value="KIG11562.1"/>
    <property type="molecule type" value="Genomic_DNA"/>
</dbReference>
<gene>
    <name evidence="2" type="ORF">DB30_03284</name>
</gene>